<protein>
    <recommendedName>
        <fullName evidence="5">Protein kinase domain-containing protein</fullName>
    </recommendedName>
</protein>
<organism evidence="6 7">
    <name type="scientific">Tulasnella calospora MUT 4182</name>
    <dbReference type="NCBI Taxonomy" id="1051891"/>
    <lineage>
        <taxon>Eukaryota</taxon>
        <taxon>Fungi</taxon>
        <taxon>Dikarya</taxon>
        <taxon>Basidiomycota</taxon>
        <taxon>Agaricomycotina</taxon>
        <taxon>Agaricomycetes</taxon>
        <taxon>Cantharellales</taxon>
        <taxon>Tulasnellaceae</taxon>
        <taxon>Tulasnella</taxon>
    </lineage>
</organism>
<keyword evidence="1" id="KW-0808">Transferase</keyword>
<evidence type="ECO:0000313" key="6">
    <source>
        <dbReference type="EMBL" id="KIO33148.1"/>
    </source>
</evidence>
<dbReference type="GO" id="GO:0004674">
    <property type="term" value="F:protein serine/threonine kinase activity"/>
    <property type="evidence" value="ECO:0007669"/>
    <property type="project" value="TreeGrafter"/>
</dbReference>
<dbReference type="HOGENOM" id="CLU_000288_7_18_1"/>
<dbReference type="PANTHER" id="PTHR44329:SF288">
    <property type="entry name" value="MITOGEN-ACTIVATED PROTEIN KINASE KINASE KINASE 20"/>
    <property type="match status" value="1"/>
</dbReference>
<dbReference type="GO" id="GO:0005524">
    <property type="term" value="F:ATP binding"/>
    <property type="evidence" value="ECO:0007669"/>
    <property type="project" value="UniProtKB-KW"/>
</dbReference>
<dbReference type="PANTHER" id="PTHR44329">
    <property type="entry name" value="SERINE/THREONINE-PROTEIN KINASE TNNI3K-RELATED"/>
    <property type="match status" value="1"/>
</dbReference>
<dbReference type="Gene3D" id="1.10.510.10">
    <property type="entry name" value="Transferase(Phosphotransferase) domain 1"/>
    <property type="match status" value="1"/>
</dbReference>
<dbReference type="InterPro" id="IPR011009">
    <property type="entry name" value="Kinase-like_dom_sf"/>
</dbReference>
<dbReference type="EMBL" id="KN822950">
    <property type="protein sequence ID" value="KIO33148.1"/>
    <property type="molecule type" value="Genomic_DNA"/>
</dbReference>
<evidence type="ECO:0000256" key="4">
    <source>
        <dbReference type="ARBA" id="ARBA00022840"/>
    </source>
</evidence>
<dbReference type="InterPro" id="IPR000719">
    <property type="entry name" value="Prot_kinase_dom"/>
</dbReference>
<feature type="non-terminal residue" evidence="6">
    <location>
        <position position="153"/>
    </location>
</feature>
<reference evidence="7" key="2">
    <citation type="submission" date="2015-01" db="EMBL/GenBank/DDBJ databases">
        <title>Evolutionary Origins and Diversification of the Mycorrhizal Mutualists.</title>
        <authorList>
            <consortium name="DOE Joint Genome Institute"/>
            <consortium name="Mycorrhizal Genomics Consortium"/>
            <person name="Kohler A."/>
            <person name="Kuo A."/>
            <person name="Nagy L.G."/>
            <person name="Floudas D."/>
            <person name="Copeland A."/>
            <person name="Barry K.W."/>
            <person name="Cichocki N."/>
            <person name="Veneault-Fourrey C."/>
            <person name="LaButti K."/>
            <person name="Lindquist E.A."/>
            <person name="Lipzen A."/>
            <person name="Lundell T."/>
            <person name="Morin E."/>
            <person name="Murat C."/>
            <person name="Riley R."/>
            <person name="Ohm R."/>
            <person name="Sun H."/>
            <person name="Tunlid A."/>
            <person name="Henrissat B."/>
            <person name="Grigoriev I.V."/>
            <person name="Hibbett D.S."/>
            <person name="Martin F."/>
        </authorList>
    </citation>
    <scope>NUCLEOTIDE SEQUENCE [LARGE SCALE GENOMIC DNA]</scope>
    <source>
        <strain evidence="7">MUT 4182</strain>
    </source>
</reference>
<accession>A0A0C3LGQ0</accession>
<dbReference type="PROSITE" id="PS50011">
    <property type="entry name" value="PROTEIN_KINASE_DOM"/>
    <property type="match status" value="1"/>
</dbReference>
<proteinExistence type="predicted"/>
<dbReference type="PROSITE" id="PS00108">
    <property type="entry name" value="PROTEIN_KINASE_ST"/>
    <property type="match status" value="1"/>
</dbReference>
<feature type="domain" description="Protein kinase" evidence="5">
    <location>
        <begin position="1"/>
        <end position="153"/>
    </location>
</feature>
<dbReference type="InterPro" id="IPR008271">
    <property type="entry name" value="Ser/Thr_kinase_AS"/>
</dbReference>
<evidence type="ECO:0000256" key="3">
    <source>
        <dbReference type="ARBA" id="ARBA00022777"/>
    </source>
</evidence>
<evidence type="ECO:0000256" key="2">
    <source>
        <dbReference type="ARBA" id="ARBA00022741"/>
    </source>
</evidence>
<name>A0A0C3LGQ0_9AGAM</name>
<dbReference type="SMART" id="SM00220">
    <property type="entry name" value="S_TKc"/>
    <property type="match status" value="1"/>
</dbReference>
<reference evidence="6 7" key="1">
    <citation type="submission" date="2014-04" db="EMBL/GenBank/DDBJ databases">
        <authorList>
            <consortium name="DOE Joint Genome Institute"/>
            <person name="Kuo A."/>
            <person name="Girlanda M."/>
            <person name="Perotto S."/>
            <person name="Kohler A."/>
            <person name="Nagy L.G."/>
            <person name="Floudas D."/>
            <person name="Copeland A."/>
            <person name="Barry K.W."/>
            <person name="Cichocki N."/>
            <person name="Veneault-Fourrey C."/>
            <person name="LaButti K."/>
            <person name="Lindquist E.A."/>
            <person name="Lipzen A."/>
            <person name="Lundell T."/>
            <person name="Morin E."/>
            <person name="Murat C."/>
            <person name="Sun H."/>
            <person name="Tunlid A."/>
            <person name="Henrissat B."/>
            <person name="Grigoriev I.V."/>
            <person name="Hibbett D.S."/>
            <person name="Martin F."/>
            <person name="Nordberg H.P."/>
            <person name="Cantor M.N."/>
            <person name="Hua S.X."/>
        </authorList>
    </citation>
    <scope>NUCLEOTIDE SEQUENCE [LARGE SCALE GENOMIC DNA]</scope>
    <source>
        <strain evidence="6 7">MUT 4182</strain>
    </source>
</reference>
<keyword evidence="2" id="KW-0547">Nucleotide-binding</keyword>
<dbReference type="Proteomes" id="UP000054248">
    <property type="component" value="Unassembled WGS sequence"/>
</dbReference>
<dbReference type="InterPro" id="IPR051681">
    <property type="entry name" value="Ser/Thr_Kinases-Pseudokinases"/>
</dbReference>
<evidence type="ECO:0000256" key="1">
    <source>
        <dbReference type="ARBA" id="ARBA00022679"/>
    </source>
</evidence>
<dbReference type="STRING" id="1051891.A0A0C3LGQ0"/>
<gene>
    <name evidence="6" type="ORF">M407DRAFT_44765</name>
</gene>
<evidence type="ECO:0000259" key="5">
    <source>
        <dbReference type="PROSITE" id="PS50011"/>
    </source>
</evidence>
<dbReference type="OrthoDB" id="122279at2759"/>
<feature type="non-terminal residue" evidence="6">
    <location>
        <position position="1"/>
    </location>
</feature>
<dbReference type="SUPFAM" id="SSF56112">
    <property type="entry name" value="Protein kinase-like (PK-like)"/>
    <property type="match status" value="1"/>
</dbReference>
<keyword evidence="3" id="KW-0418">Kinase</keyword>
<dbReference type="AlphaFoldDB" id="A0A0C3LGQ0"/>
<keyword evidence="7" id="KW-1185">Reference proteome</keyword>
<dbReference type="Pfam" id="PF00069">
    <property type="entry name" value="Pkinase"/>
    <property type="match status" value="1"/>
</dbReference>
<keyword evidence="4" id="KW-0067">ATP-binding</keyword>
<evidence type="ECO:0000313" key="7">
    <source>
        <dbReference type="Proteomes" id="UP000054248"/>
    </source>
</evidence>
<sequence length="153" mass="17311">IYDVADGLGYLHSQEPPICHGDLKSVNVLVNSNYRALITDFGSARRLAEADLDRQYTLRWAAPELLKDEPSSVKVDIWAFGWISYEVMTNSIPFQDVHKDTIVIKRVIQGELPSITGDARMTLILRLCSLMSECWSTEPSKRPRAKDCITSLR</sequence>